<reference evidence="1 2" key="1">
    <citation type="journal article" date="2011" name="J. Bacteriol.">
        <title>Complete genome sequence of Mycoplasma haemofelis, a hemotropic mycoplasma.</title>
        <authorList>
            <person name="Barker E.N."/>
            <person name="Helps C.R."/>
            <person name="Peters I.R."/>
            <person name="Darby A.C."/>
            <person name="Radford A.D."/>
            <person name="Tasker S."/>
        </authorList>
    </citation>
    <scope>NUCLEOTIDE SEQUENCE [LARGE SCALE GENOMIC DNA]</scope>
    <source>
        <strain evidence="1 2">Langford 1</strain>
    </source>
</reference>
<dbReference type="AlphaFoldDB" id="E8ZJ83"/>
<accession>E8ZJ83</accession>
<keyword evidence="2" id="KW-1185">Reference proteome</keyword>
<dbReference type="Proteomes" id="UP000008637">
    <property type="component" value="Chromosome"/>
</dbReference>
<name>E8ZJ83_MYCHL</name>
<evidence type="ECO:0000313" key="1">
    <source>
        <dbReference type="EMBL" id="CBY93204.1"/>
    </source>
</evidence>
<dbReference type="EMBL" id="FR773153">
    <property type="protein sequence ID" value="CBY93204.1"/>
    <property type="molecule type" value="Genomic_DNA"/>
</dbReference>
<dbReference type="KEGG" id="mha:HF1_11960"/>
<proteinExistence type="predicted"/>
<dbReference type="HOGENOM" id="CLU_149302_0_0_14"/>
<sequence>MSSPLVKPALFTAAVGTSGAGGYFGSKLITSKSSEKTPETRKKFSIASLIAQDSAKELLTKDKKQGSDADWQAAWTNYKNQNSSHSTENSDPWKIKNWINEKKQTNAPQDFMDRCDTESKKEVFDTSDPAYKNVYSWCTKAKATSKPSG</sequence>
<protein>
    <submittedName>
        <fullName evidence="1">Uncharacterized protein</fullName>
    </submittedName>
</protein>
<organism evidence="1 2">
    <name type="scientific">Mycoplasma haemofelis (strain Langford 1)</name>
    <name type="common">Haemobartonella felis</name>
    <dbReference type="NCBI Taxonomy" id="941640"/>
    <lineage>
        <taxon>Bacteria</taxon>
        <taxon>Bacillati</taxon>
        <taxon>Mycoplasmatota</taxon>
        <taxon>Mollicutes</taxon>
        <taxon>Mycoplasmataceae</taxon>
        <taxon>Mycoplasma</taxon>
    </lineage>
</organism>
<gene>
    <name evidence="1" type="ORF">HF1_11960</name>
</gene>
<evidence type="ECO:0000313" key="2">
    <source>
        <dbReference type="Proteomes" id="UP000008637"/>
    </source>
</evidence>